<dbReference type="RefSeq" id="WP_165733291.1">
    <property type="nucleotide sequence ID" value="NZ_CP019336.1"/>
</dbReference>
<dbReference type="Proteomes" id="UP001228636">
    <property type="component" value="Unassembled WGS sequence"/>
</dbReference>
<accession>A0AAJ1QXX0</accession>
<dbReference type="EMBL" id="JAUFQH010000010">
    <property type="protein sequence ID" value="MDN3620363.1"/>
    <property type="molecule type" value="Genomic_DNA"/>
</dbReference>
<evidence type="ECO:0000313" key="4">
    <source>
        <dbReference type="Proteomes" id="UP001228636"/>
    </source>
</evidence>
<organism evidence="2 4">
    <name type="scientific">Polaribacter sejongensis</name>
    <dbReference type="NCBI Taxonomy" id="985043"/>
    <lineage>
        <taxon>Bacteria</taxon>
        <taxon>Pseudomonadati</taxon>
        <taxon>Bacteroidota</taxon>
        <taxon>Flavobacteriia</taxon>
        <taxon>Flavobacteriales</taxon>
        <taxon>Flavobacteriaceae</taxon>
    </lineage>
</organism>
<dbReference type="AlphaFoldDB" id="A0AAJ1QXX0"/>
<evidence type="ECO:0000313" key="3">
    <source>
        <dbReference type="Proteomes" id="UP000232721"/>
    </source>
</evidence>
<reference evidence="2 4" key="1">
    <citation type="journal article" date="2014" name="Int. J. Syst. Evol. Microbiol.">
        <title>Complete genome sequence of Corynebacterium casei LMG S-19264T (=DSM 44701T), isolated from a smear-ripened cheese.</title>
        <authorList>
            <consortium name="US DOE Joint Genome Institute (JGI-PGF)"/>
            <person name="Walter F."/>
            <person name="Albersmeier A."/>
            <person name="Kalinowski J."/>
            <person name="Ruckert C."/>
        </authorList>
    </citation>
    <scope>NUCLEOTIDE SEQUENCE [LARGE SCALE GENOMIC DNA]</scope>
    <source>
        <strain evidence="2 4">CECT 8670</strain>
    </source>
</reference>
<dbReference type="EMBL" id="CP019336">
    <property type="protein sequence ID" value="AUC23041.1"/>
    <property type="molecule type" value="Genomic_DNA"/>
</dbReference>
<dbReference type="Proteomes" id="UP000232721">
    <property type="component" value="Chromosome"/>
</dbReference>
<name>A0AAJ1QXX0_9FLAO</name>
<dbReference type="PROSITE" id="PS51257">
    <property type="entry name" value="PROKAR_LIPOPROTEIN"/>
    <property type="match status" value="1"/>
</dbReference>
<sequence length="228" mass="24971">MKIKRYNILVLTVLLILVLGCSKEDDFQLLDPEILFVNSDGTTLVKEECLDSNSTYALQITLLSNNGEFRSKEIIEYTINGVVYSVTFTELGTKIIPLNFINGTNVAQLVESGNSISIDVEYCSSEITASKISFVYADGSEILEGECLDLNLNYGVKIETEKVGKGSLEPTKIAYTINDVVYNTTFTEVTSKLLPVTVSAGNNVAQIIGTSIDSSIYFVNQGNFVLVE</sequence>
<evidence type="ECO:0000313" key="2">
    <source>
        <dbReference type="EMBL" id="MDN3620363.1"/>
    </source>
</evidence>
<reference evidence="2" key="3">
    <citation type="submission" date="2023-06" db="EMBL/GenBank/DDBJ databases">
        <authorList>
            <person name="Lucena T."/>
            <person name="Sun Q."/>
        </authorList>
    </citation>
    <scope>NUCLEOTIDE SEQUENCE</scope>
    <source>
        <strain evidence="2">CECT 8670</strain>
    </source>
</reference>
<proteinExistence type="predicted"/>
<evidence type="ECO:0000313" key="1">
    <source>
        <dbReference type="EMBL" id="AUC23041.1"/>
    </source>
</evidence>
<keyword evidence="3" id="KW-1185">Reference proteome</keyword>
<gene>
    <name evidence="1" type="ORF">BTO15_13480</name>
    <name evidence="2" type="ORF">QWY81_12930</name>
</gene>
<protein>
    <submittedName>
        <fullName evidence="2">Uncharacterized protein</fullName>
    </submittedName>
</protein>
<reference evidence="1 3" key="2">
    <citation type="submission" date="2017-02" db="EMBL/GenBank/DDBJ databases">
        <title>Trade-off between light-utilization and light-protection in marine flavobacteria.</title>
        <authorList>
            <person name="Kumagai Y."/>
            <person name="Yoshizawa S."/>
            <person name="Kogure K."/>
            <person name="Iwasaki W."/>
        </authorList>
    </citation>
    <scope>NUCLEOTIDE SEQUENCE [LARGE SCALE GENOMIC DNA]</scope>
    <source>
        <strain evidence="1 3">KCTC 23670</strain>
    </source>
</reference>